<reference evidence="2" key="2">
    <citation type="submission" date="2018-07" db="EMBL/GenBank/DDBJ databases">
        <authorList>
            <person name="Quirk P.G."/>
            <person name="Krulwich T.A."/>
        </authorList>
    </citation>
    <scope>NUCLEOTIDE SEQUENCE</scope>
</reference>
<name>A0A336MLQ4_CULSO</name>
<reference evidence="1" key="1">
    <citation type="submission" date="2018-04" db="EMBL/GenBank/DDBJ databases">
        <authorList>
            <person name="Go L.Y."/>
            <person name="Mitchell J.A."/>
        </authorList>
    </citation>
    <scope>NUCLEOTIDE SEQUENCE</scope>
    <source>
        <tissue evidence="1">Whole organism</tissue>
    </source>
</reference>
<evidence type="ECO:0000313" key="1">
    <source>
        <dbReference type="EMBL" id="SSX11779.1"/>
    </source>
</evidence>
<evidence type="ECO:0000313" key="2">
    <source>
        <dbReference type="EMBL" id="SSX31344.1"/>
    </source>
</evidence>
<protein>
    <submittedName>
        <fullName evidence="2">CSON003555 protein</fullName>
    </submittedName>
</protein>
<accession>A0A336MLQ4</accession>
<dbReference type="SUPFAM" id="SSF52047">
    <property type="entry name" value="RNI-like"/>
    <property type="match status" value="1"/>
</dbReference>
<dbReference type="EMBL" id="UFQT01001663">
    <property type="protein sequence ID" value="SSX31344.1"/>
    <property type="molecule type" value="Genomic_DNA"/>
</dbReference>
<dbReference type="Gene3D" id="3.80.10.10">
    <property type="entry name" value="Ribonuclease Inhibitor"/>
    <property type="match status" value="1"/>
</dbReference>
<sequence>MEMLNLDLFPFEDLPLEIDDQISFNAPSECSLGNLKELHTLELSHLKIINIEKWPFMLNLKKLKVNFPSKISRKNLEVFCEKLPNIECFTIESKPNVDDDSFIEILTQNWKNLRTFKILYGDLSKKDFSSIKLNCKKLRALDFNYKNDTQPFELHLFRDLPCLRRLGSFHYRKHYYNKPYETSITLKKLLFKQKIRKQHQHQQNYNMQIFFMVIQQ</sequence>
<gene>
    <name evidence="2" type="primary">CSON003555</name>
</gene>
<dbReference type="AlphaFoldDB" id="A0A336MLQ4"/>
<dbReference type="InterPro" id="IPR032675">
    <property type="entry name" value="LRR_dom_sf"/>
</dbReference>
<dbReference type="EMBL" id="UFQS01001663">
    <property type="protein sequence ID" value="SSX11779.1"/>
    <property type="molecule type" value="Genomic_DNA"/>
</dbReference>
<proteinExistence type="predicted"/>
<organism evidence="2">
    <name type="scientific">Culicoides sonorensis</name>
    <name type="common">Biting midge</name>
    <dbReference type="NCBI Taxonomy" id="179676"/>
    <lineage>
        <taxon>Eukaryota</taxon>
        <taxon>Metazoa</taxon>
        <taxon>Ecdysozoa</taxon>
        <taxon>Arthropoda</taxon>
        <taxon>Hexapoda</taxon>
        <taxon>Insecta</taxon>
        <taxon>Pterygota</taxon>
        <taxon>Neoptera</taxon>
        <taxon>Endopterygota</taxon>
        <taxon>Diptera</taxon>
        <taxon>Nematocera</taxon>
        <taxon>Chironomoidea</taxon>
        <taxon>Ceratopogonidae</taxon>
        <taxon>Ceratopogoninae</taxon>
        <taxon>Culicoides</taxon>
        <taxon>Monoculicoides</taxon>
    </lineage>
</organism>
<dbReference type="VEuPathDB" id="VectorBase:CSON003555"/>